<sequence>MSDGSMNSAPITAGVTVQVYVPTNETATARSFYSTLFGREPEFEPHDDFFEWSPISGQECWVQVGGKADAAPMHNRMRFRVLDLRAALDFLDSSGIEHSEPSQLPGVVAFVDFSDPWGNRLGYYQDLVPSEQQVEYRGTSVNDDAQFIEYEGSHQK</sequence>
<dbReference type="PROSITE" id="PS51819">
    <property type="entry name" value="VOC"/>
    <property type="match status" value="1"/>
</dbReference>
<protein>
    <recommendedName>
        <fullName evidence="1">VOC domain-containing protein</fullName>
    </recommendedName>
</protein>
<dbReference type="Gene3D" id="3.10.180.10">
    <property type="entry name" value="2,3-Dihydroxybiphenyl 1,2-Dioxygenase, domain 1"/>
    <property type="match status" value="1"/>
</dbReference>
<name>A0ABN0SQ14_9MICO</name>
<accession>A0ABN0SQ14</accession>
<reference evidence="2 3" key="1">
    <citation type="submission" date="2024-01" db="EMBL/GenBank/DDBJ databases">
        <title>Characterization of antibiotic resistant novel bacterial strains and their environmental applications.</title>
        <authorList>
            <person name="Manzoor S."/>
            <person name="Abbas S."/>
            <person name="Arshad M."/>
            <person name="Ahmed I."/>
        </authorList>
    </citation>
    <scope>NUCLEOTIDE SEQUENCE [LARGE SCALE GENOMIC DNA]</scope>
    <source>
        <strain evidence="2 3">NCCP-602</strain>
    </source>
</reference>
<dbReference type="Proteomes" id="UP001498238">
    <property type="component" value="Unassembled WGS sequence"/>
</dbReference>
<dbReference type="SUPFAM" id="SSF54593">
    <property type="entry name" value="Glyoxalase/Bleomycin resistance protein/Dihydroxybiphenyl dioxygenase"/>
    <property type="match status" value="1"/>
</dbReference>
<gene>
    <name evidence="2" type="ORF">NCCP602_25050</name>
</gene>
<feature type="domain" description="VOC" evidence="1">
    <location>
        <begin position="14"/>
        <end position="126"/>
    </location>
</feature>
<dbReference type="InterPro" id="IPR037523">
    <property type="entry name" value="VOC_core"/>
</dbReference>
<keyword evidence="3" id="KW-1185">Reference proteome</keyword>
<comment type="caution">
    <text evidence="2">The sequence shown here is derived from an EMBL/GenBank/DDBJ whole genome shotgun (WGS) entry which is preliminary data.</text>
</comment>
<proteinExistence type="predicted"/>
<evidence type="ECO:0000259" key="1">
    <source>
        <dbReference type="PROSITE" id="PS51819"/>
    </source>
</evidence>
<dbReference type="InterPro" id="IPR029068">
    <property type="entry name" value="Glyas_Bleomycin-R_OHBP_Dase"/>
</dbReference>
<dbReference type="EMBL" id="BAAAAF010000010">
    <property type="protein sequence ID" value="GAA0036544.1"/>
    <property type="molecule type" value="Genomic_DNA"/>
</dbReference>
<evidence type="ECO:0000313" key="2">
    <source>
        <dbReference type="EMBL" id="GAA0036544.1"/>
    </source>
</evidence>
<evidence type="ECO:0000313" key="3">
    <source>
        <dbReference type="Proteomes" id="UP001498238"/>
    </source>
</evidence>
<organism evidence="2 3">
    <name type="scientific">Brevibacterium metallidurans</name>
    <dbReference type="NCBI Taxonomy" id="1482676"/>
    <lineage>
        <taxon>Bacteria</taxon>
        <taxon>Bacillati</taxon>
        <taxon>Actinomycetota</taxon>
        <taxon>Actinomycetes</taxon>
        <taxon>Micrococcales</taxon>
        <taxon>Brevibacteriaceae</taxon>
        <taxon>Brevibacterium</taxon>
    </lineage>
</organism>
<dbReference type="RefSeq" id="WP_339393288.1">
    <property type="nucleotide sequence ID" value="NZ_BAAAAF010000010.1"/>
</dbReference>